<dbReference type="Gene3D" id="3.30.1370.10">
    <property type="entry name" value="K Homology domain, type 1"/>
    <property type="match status" value="1"/>
</dbReference>
<dbReference type="SMART" id="SM00322">
    <property type="entry name" value="KH"/>
    <property type="match status" value="1"/>
</dbReference>
<evidence type="ECO:0000256" key="3">
    <source>
        <dbReference type="SAM" id="MobiDB-lite"/>
    </source>
</evidence>
<organism evidence="5 6">
    <name type="scientific">Mesorhabditis spiculigera</name>
    <dbReference type="NCBI Taxonomy" id="96644"/>
    <lineage>
        <taxon>Eukaryota</taxon>
        <taxon>Metazoa</taxon>
        <taxon>Ecdysozoa</taxon>
        <taxon>Nematoda</taxon>
        <taxon>Chromadorea</taxon>
        <taxon>Rhabditida</taxon>
        <taxon>Rhabditina</taxon>
        <taxon>Rhabditomorpha</taxon>
        <taxon>Rhabditoidea</taxon>
        <taxon>Rhabditidae</taxon>
        <taxon>Mesorhabditinae</taxon>
        <taxon>Mesorhabditis</taxon>
    </lineage>
</organism>
<feature type="region of interest" description="Disordered" evidence="3">
    <location>
        <begin position="111"/>
        <end position="136"/>
    </location>
</feature>
<feature type="non-terminal residue" evidence="5">
    <location>
        <position position="136"/>
    </location>
</feature>
<evidence type="ECO:0000259" key="4">
    <source>
        <dbReference type="SMART" id="SM00322"/>
    </source>
</evidence>
<keyword evidence="2" id="KW-0694">RNA-binding</keyword>
<dbReference type="InterPro" id="IPR004088">
    <property type="entry name" value="KH_dom_type_1"/>
</dbReference>
<dbReference type="SUPFAM" id="SSF54791">
    <property type="entry name" value="Eukaryotic type KH-domain (KH-domain type I)"/>
    <property type="match status" value="1"/>
</dbReference>
<dbReference type="CDD" id="cd22434">
    <property type="entry name" value="KH-I_HNRNPK_rpt3"/>
    <property type="match status" value="1"/>
</dbReference>
<dbReference type="Pfam" id="PF00013">
    <property type="entry name" value="KH_1"/>
    <property type="match status" value="1"/>
</dbReference>
<sequence length="136" mass="14182">MQAAPMGMAAPMANYGQAGYAQATPLAAAGPGSANPFAKTQQVTIPTELGGTIIGRGGERINRIRDDSGAHIVLEPTQPGQEERIITISGTEQQIHMAQYLLQQCVRSSLPQQGGATGPGGPGMREMRGPIGGRFR</sequence>
<evidence type="ECO:0000313" key="6">
    <source>
        <dbReference type="Proteomes" id="UP001177023"/>
    </source>
</evidence>
<protein>
    <recommendedName>
        <fullName evidence="4">K Homology domain-containing protein</fullName>
    </recommendedName>
</protein>
<comment type="caution">
    <text evidence="5">The sequence shown here is derived from an EMBL/GenBank/DDBJ whole genome shotgun (WGS) entry which is preliminary data.</text>
</comment>
<dbReference type="EMBL" id="CATQJA010002626">
    <property type="protein sequence ID" value="CAJ0574090.1"/>
    <property type="molecule type" value="Genomic_DNA"/>
</dbReference>
<reference evidence="5" key="1">
    <citation type="submission" date="2023-06" db="EMBL/GenBank/DDBJ databases">
        <authorList>
            <person name="Delattre M."/>
        </authorList>
    </citation>
    <scope>NUCLEOTIDE SEQUENCE</scope>
    <source>
        <strain evidence="5">AF72</strain>
    </source>
</reference>
<gene>
    <name evidence="5" type="ORF">MSPICULIGERA_LOCUS12431</name>
</gene>
<dbReference type="Proteomes" id="UP001177023">
    <property type="component" value="Unassembled WGS sequence"/>
</dbReference>
<evidence type="ECO:0000313" key="5">
    <source>
        <dbReference type="EMBL" id="CAJ0574090.1"/>
    </source>
</evidence>
<dbReference type="PROSITE" id="PS50084">
    <property type="entry name" value="KH_TYPE_1"/>
    <property type="match status" value="1"/>
</dbReference>
<keyword evidence="1" id="KW-0677">Repeat</keyword>
<dbReference type="AlphaFoldDB" id="A0AA36CRR0"/>
<dbReference type="InterPro" id="IPR036612">
    <property type="entry name" value="KH_dom_type_1_sf"/>
</dbReference>
<proteinExistence type="predicted"/>
<accession>A0AA36CRR0</accession>
<dbReference type="PANTHER" id="PTHR10288">
    <property type="entry name" value="KH DOMAIN CONTAINING RNA BINDING PROTEIN"/>
    <property type="match status" value="1"/>
</dbReference>
<feature type="domain" description="K Homology" evidence="4">
    <location>
        <begin position="37"/>
        <end position="107"/>
    </location>
</feature>
<name>A0AA36CRR0_9BILA</name>
<dbReference type="GO" id="GO:0003723">
    <property type="term" value="F:RNA binding"/>
    <property type="evidence" value="ECO:0007669"/>
    <property type="project" value="UniProtKB-UniRule"/>
</dbReference>
<dbReference type="InterPro" id="IPR004087">
    <property type="entry name" value="KH_dom"/>
</dbReference>
<evidence type="ECO:0000256" key="1">
    <source>
        <dbReference type="ARBA" id="ARBA00022737"/>
    </source>
</evidence>
<keyword evidence="6" id="KW-1185">Reference proteome</keyword>
<evidence type="ECO:0000256" key="2">
    <source>
        <dbReference type="PROSITE-ProRule" id="PRU00117"/>
    </source>
</evidence>